<feature type="transmembrane region" description="Helical" evidence="1">
    <location>
        <begin position="76"/>
        <end position="99"/>
    </location>
</feature>
<evidence type="ECO:0000313" key="3">
    <source>
        <dbReference type="Proteomes" id="UP001628668"/>
    </source>
</evidence>
<keyword evidence="1" id="KW-0472">Membrane</keyword>
<sequence>MNYFFKLNAVSILYALMFFVPAELMVNVYRISRLTGWEIGTVNTLTGVFLFIDITAGSVLLYFLAKIWLHGRKANFWNAILWVPYFFLFTYIFASLFPITYGGDDPNPASGLLLIGGFICYPFYILLLTFFGVAAEDKLN</sequence>
<dbReference type="RefSeq" id="WP_214874280.1">
    <property type="nucleotide sequence ID" value="NZ_JBJOSA010000008.1"/>
</dbReference>
<reference evidence="2 3" key="1">
    <citation type="submission" date="2024-12" db="EMBL/GenBank/DDBJ databases">
        <authorList>
            <person name="Li X."/>
            <person name="Zhang D."/>
        </authorList>
    </citation>
    <scope>NUCLEOTIDE SEQUENCE [LARGE SCALE GENOMIC DNA]</scope>
    <source>
        <strain evidence="2 3">JCM19602</strain>
    </source>
</reference>
<feature type="transmembrane region" description="Helical" evidence="1">
    <location>
        <begin position="111"/>
        <end position="135"/>
    </location>
</feature>
<dbReference type="EMBL" id="JBJOSA010000008">
    <property type="protein sequence ID" value="MFL8937422.1"/>
    <property type="molecule type" value="Genomic_DNA"/>
</dbReference>
<keyword evidence="3" id="KW-1185">Reference proteome</keyword>
<accession>A0ABW8VQ04</accession>
<proteinExistence type="predicted"/>
<feature type="transmembrane region" description="Helical" evidence="1">
    <location>
        <begin position="44"/>
        <end position="64"/>
    </location>
</feature>
<comment type="caution">
    <text evidence="2">The sequence shown here is derived from an EMBL/GenBank/DDBJ whole genome shotgun (WGS) entry which is preliminary data.</text>
</comment>
<gene>
    <name evidence="2" type="ORF">ACKA06_11545</name>
</gene>
<dbReference type="Proteomes" id="UP001628668">
    <property type="component" value="Unassembled WGS sequence"/>
</dbReference>
<feature type="transmembrane region" description="Helical" evidence="1">
    <location>
        <begin position="12"/>
        <end position="32"/>
    </location>
</feature>
<name>A0ABW8VQ04_9BACI</name>
<evidence type="ECO:0000313" key="2">
    <source>
        <dbReference type="EMBL" id="MFL8937422.1"/>
    </source>
</evidence>
<evidence type="ECO:0000256" key="1">
    <source>
        <dbReference type="SAM" id="Phobius"/>
    </source>
</evidence>
<organism evidence="2 3">
    <name type="scientific">Rossellomorea oryzaecorticis</name>
    <dbReference type="NCBI Taxonomy" id="1396505"/>
    <lineage>
        <taxon>Bacteria</taxon>
        <taxon>Bacillati</taxon>
        <taxon>Bacillota</taxon>
        <taxon>Bacilli</taxon>
        <taxon>Bacillales</taxon>
        <taxon>Bacillaceae</taxon>
        <taxon>Rossellomorea</taxon>
    </lineage>
</organism>
<keyword evidence="1" id="KW-1133">Transmembrane helix</keyword>
<keyword evidence="1" id="KW-0812">Transmembrane</keyword>
<protein>
    <submittedName>
        <fullName evidence="2">Uncharacterized protein</fullName>
    </submittedName>
</protein>